<sequence length="157" mass="16542">MTQGRTVRTSAPRSAIIFIGGALLIVGGLTGLGLILGPDEVDAVQTPEGLHPAALFALGLALMTAEAALFTLVPIELSQRFLKRAWPGVAAGFAVYVIGIHWNNGWLGLAVSSWIWGVVTGAYLLERPVSRGRAACQAIGLKWTFWIFAMAVLTAGA</sequence>
<protein>
    <submittedName>
        <fullName evidence="2">Uncharacterized protein</fullName>
    </submittedName>
</protein>
<evidence type="ECO:0000313" key="3">
    <source>
        <dbReference type="Proteomes" id="UP000289220"/>
    </source>
</evidence>
<comment type="caution">
    <text evidence="2">The sequence shown here is derived from an EMBL/GenBank/DDBJ whole genome shotgun (WGS) entry which is preliminary data.</text>
</comment>
<keyword evidence="1" id="KW-0812">Transmembrane</keyword>
<proteinExistence type="predicted"/>
<feature type="transmembrane region" description="Helical" evidence="1">
    <location>
        <begin position="138"/>
        <end position="156"/>
    </location>
</feature>
<feature type="transmembrane region" description="Helical" evidence="1">
    <location>
        <begin position="108"/>
        <end position="126"/>
    </location>
</feature>
<dbReference type="AlphaFoldDB" id="A0A7Z9C5L6"/>
<evidence type="ECO:0000256" key="1">
    <source>
        <dbReference type="SAM" id="Phobius"/>
    </source>
</evidence>
<organism evidence="2 3">
    <name type="scientific">Brevundimonas mediterranea</name>
    <dbReference type="NCBI Taxonomy" id="74329"/>
    <lineage>
        <taxon>Bacteria</taxon>
        <taxon>Pseudomonadati</taxon>
        <taxon>Pseudomonadota</taxon>
        <taxon>Alphaproteobacteria</taxon>
        <taxon>Caulobacterales</taxon>
        <taxon>Caulobacteraceae</taxon>
        <taxon>Brevundimonas</taxon>
    </lineage>
</organism>
<name>A0A7Z9C5L6_9CAUL</name>
<dbReference type="Proteomes" id="UP000289220">
    <property type="component" value="Unassembled WGS sequence"/>
</dbReference>
<gene>
    <name evidence="2" type="ORF">BREV_BREV_01775</name>
</gene>
<evidence type="ECO:0000313" key="2">
    <source>
        <dbReference type="EMBL" id="VDC50205.1"/>
    </source>
</evidence>
<accession>A0A7Z9C5L6</accession>
<feature type="transmembrane region" description="Helical" evidence="1">
    <location>
        <begin position="15"/>
        <end position="37"/>
    </location>
</feature>
<feature type="transmembrane region" description="Helical" evidence="1">
    <location>
        <begin position="85"/>
        <end position="102"/>
    </location>
</feature>
<reference evidence="2 3" key="1">
    <citation type="submission" date="2018-11" db="EMBL/GenBank/DDBJ databases">
        <authorList>
            <person name="Peiro R."/>
            <person name="Begona"/>
            <person name="Cbmso G."/>
            <person name="Lopez M."/>
            <person name="Gonzalez S."/>
            <person name="Sacristan E."/>
            <person name="Castillo E."/>
        </authorList>
    </citation>
    <scope>NUCLEOTIDE SEQUENCE [LARGE SCALE GENOMIC DNA]</scope>
    <source>
        <strain evidence="2">Brev_genome</strain>
    </source>
</reference>
<keyword evidence="3" id="KW-1185">Reference proteome</keyword>
<keyword evidence="1" id="KW-1133">Transmembrane helix</keyword>
<dbReference type="EMBL" id="UXHF01000031">
    <property type="protein sequence ID" value="VDC50205.1"/>
    <property type="molecule type" value="Genomic_DNA"/>
</dbReference>
<feature type="transmembrane region" description="Helical" evidence="1">
    <location>
        <begin position="49"/>
        <end position="73"/>
    </location>
</feature>
<keyword evidence="1" id="KW-0472">Membrane</keyword>